<feature type="signal peptide" evidence="3">
    <location>
        <begin position="1"/>
        <end position="25"/>
    </location>
</feature>
<evidence type="ECO:0000313" key="5">
    <source>
        <dbReference type="EMBL" id="HIU43835.1"/>
    </source>
</evidence>
<dbReference type="InterPro" id="IPR007621">
    <property type="entry name" value="TPM_dom"/>
</dbReference>
<proteinExistence type="predicted"/>
<reference evidence="5" key="2">
    <citation type="journal article" date="2021" name="PeerJ">
        <title>Extensive microbial diversity within the chicken gut microbiome revealed by metagenomics and culture.</title>
        <authorList>
            <person name="Gilroy R."/>
            <person name="Ravi A."/>
            <person name="Getino M."/>
            <person name="Pursley I."/>
            <person name="Horton D.L."/>
            <person name="Alikhan N.F."/>
            <person name="Baker D."/>
            <person name="Gharbi K."/>
            <person name="Hall N."/>
            <person name="Watson M."/>
            <person name="Adriaenssens E.M."/>
            <person name="Foster-Nyarko E."/>
            <person name="Jarju S."/>
            <person name="Secka A."/>
            <person name="Antonio M."/>
            <person name="Oren A."/>
            <person name="Chaudhuri R.R."/>
            <person name="La Ragione R."/>
            <person name="Hildebrand F."/>
            <person name="Pallen M.J."/>
        </authorList>
    </citation>
    <scope>NUCLEOTIDE SEQUENCE</scope>
    <source>
        <strain evidence="5">CHK191-8634</strain>
    </source>
</reference>
<dbReference type="Proteomes" id="UP000824073">
    <property type="component" value="Unassembled WGS sequence"/>
</dbReference>
<name>A0A9D1ITY6_9CLOT</name>
<dbReference type="EMBL" id="DVMR01000047">
    <property type="protein sequence ID" value="HIU43835.1"/>
    <property type="molecule type" value="Genomic_DNA"/>
</dbReference>
<feature type="compositionally biased region" description="Gly residues" evidence="1">
    <location>
        <begin position="265"/>
        <end position="284"/>
    </location>
</feature>
<dbReference type="AlphaFoldDB" id="A0A9D1ITY6"/>
<reference evidence="5" key="1">
    <citation type="submission" date="2020-10" db="EMBL/GenBank/DDBJ databases">
        <authorList>
            <person name="Gilroy R."/>
        </authorList>
    </citation>
    <scope>NUCLEOTIDE SEQUENCE</scope>
    <source>
        <strain evidence="5">CHK191-8634</strain>
    </source>
</reference>
<feature type="transmembrane region" description="Helical" evidence="2">
    <location>
        <begin position="196"/>
        <end position="215"/>
    </location>
</feature>
<sequence>MKKVHLYRLCTLVLALALCVLPLAAAPDVPDPTADFYVGDFANVLSSDLEQYIIEQNQSLSASTGAQIVVVTVDFLDGYDIADYAVTLFNDWGIGSAEENNGYLILLAISDENYYSVPGQGIEDVFTGGTIDDLQWNYLEEDFAAGDYDAGVRSYFDAVLDVFEEQYGSISTVAPGSGVQQPVTSPNVYEPPRRSFSFGNIIIGLVVILILLAIIMTAAGRRTIYVAGTPYRRRWGFFGPMIPYRPRPPRPRRRPPPPPRPPRGGPGGFGGPGRPGGFGSFGGG</sequence>
<dbReference type="PANTHER" id="PTHR30373:SF2">
    <property type="entry name" value="UPF0603 PROTEIN YGCG"/>
    <property type="match status" value="1"/>
</dbReference>
<evidence type="ECO:0000313" key="6">
    <source>
        <dbReference type="Proteomes" id="UP000824073"/>
    </source>
</evidence>
<protein>
    <submittedName>
        <fullName evidence="5">TPM domain-containing protein</fullName>
    </submittedName>
</protein>
<feature type="region of interest" description="Disordered" evidence="1">
    <location>
        <begin position="245"/>
        <end position="284"/>
    </location>
</feature>
<organism evidence="5 6">
    <name type="scientific">Candidatus Ventrousia excrementavium</name>
    <dbReference type="NCBI Taxonomy" id="2840961"/>
    <lineage>
        <taxon>Bacteria</taxon>
        <taxon>Bacillati</taxon>
        <taxon>Bacillota</taxon>
        <taxon>Clostridia</taxon>
        <taxon>Eubacteriales</taxon>
        <taxon>Clostridiaceae</taxon>
        <taxon>Clostridiaceae incertae sedis</taxon>
        <taxon>Candidatus Ventrousia</taxon>
    </lineage>
</organism>
<gene>
    <name evidence="5" type="ORF">IAB67_06000</name>
</gene>
<keyword evidence="3" id="KW-0732">Signal</keyword>
<feature type="non-terminal residue" evidence="5">
    <location>
        <position position="284"/>
    </location>
</feature>
<accession>A0A9D1ITY6</accession>
<dbReference type="Gene3D" id="3.10.310.50">
    <property type="match status" value="1"/>
</dbReference>
<evidence type="ECO:0000259" key="4">
    <source>
        <dbReference type="Pfam" id="PF04536"/>
    </source>
</evidence>
<evidence type="ECO:0000256" key="1">
    <source>
        <dbReference type="SAM" id="MobiDB-lite"/>
    </source>
</evidence>
<feature type="domain" description="TPM" evidence="4">
    <location>
        <begin position="38"/>
        <end position="161"/>
    </location>
</feature>
<keyword evidence="2" id="KW-0472">Membrane</keyword>
<feature type="chain" id="PRO_5039667176" evidence="3">
    <location>
        <begin position="26"/>
        <end position="284"/>
    </location>
</feature>
<dbReference type="PANTHER" id="PTHR30373">
    <property type="entry name" value="UPF0603 PROTEIN YGCG"/>
    <property type="match status" value="1"/>
</dbReference>
<evidence type="ECO:0000256" key="3">
    <source>
        <dbReference type="SAM" id="SignalP"/>
    </source>
</evidence>
<keyword evidence="2" id="KW-0812">Transmembrane</keyword>
<keyword evidence="2" id="KW-1133">Transmembrane helix</keyword>
<evidence type="ECO:0000256" key="2">
    <source>
        <dbReference type="SAM" id="Phobius"/>
    </source>
</evidence>
<comment type="caution">
    <text evidence="5">The sequence shown here is derived from an EMBL/GenBank/DDBJ whole genome shotgun (WGS) entry which is preliminary data.</text>
</comment>
<dbReference type="Pfam" id="PF04536">
    <property type="entry name" value="TPM_phosphatase"/>
    <property type="match status" value="1"/>
</dbReference>